<proteinExistence type="predicted"/>
<accession>A0A853IBQ3</accession>
<gene>
    <name evidence="2" type="ORF">H0A36_24950</name>
</gene>
<evidence type="ECO:0000313" key="3">
    <source>
        <dbReference type="Proteomes" id="UP000569732"/>
    </source>
</evidence>
<feature type="domain" description="DUF4123" evidence="1">
    <location>
        <begin position="21"/>
        <end position="140"/>
    </location>
</feature>
<dbReference type="RefSeq" id="WP_180571269.1">
    <property type="nucleotide sequence ID" value="NZ_JACCKB010000071.1"/>
</dbReference>
<name>A0A853IBQ3_9GAMM</name>
<evidence type="ECO:0000313" key="2">
    <source>
        <dbReference type="EMBL" id="NYZ69272.1"/>
    </source>
</evidence>
<dbReference type="AlphaFoldDB" id="A0A853IBQ3"/>
<dbReference type="Pfam" id="PF13503">
    <property type="entry name" value="DUF4123"/>
    <property type="match status" value="1"/>
</dbReference>
<reference evidence="2 3" key="1">
    <citation type="submission" date="2020-07" db="EMBL/GenBank/DDBJ databases">
        <title>Endozoicomonas sp. nov., isolated from sediment.</title>
        <authorList>
            <person name="Gu T."/>
        </authorList>
    </citation>
    <scope>NUCLEOTIDE SEQUENCE [LARGE SCALE GENOMIC DNA]</scope>
    <source>
        <strain evidence="2 3">SM1973</strain>
    </source>
</reference>
<protein>
    <submittedName>
        <fullName evidence="2">DUF4123 domain-containing protein</fullName>
    </submittedName>
</protein>
<organism evidence="2 3">
    <name type="scientific">Spartinivicinus marinus</name>
    <dbReference type="NCBI Taxonomy" id="2994442"/>
    <lineage>
        <taxon>Bacteria</taxon>
        <taxon>Pseudomonadati</taxon>
        <taxon>Pseudomonadota</taxon>
        <taxon>Gammaproteobacteria</taxon>
        <taxon>Oceanospirillales</taxon>
        <taxon>Zooshikellaceae</taxon>
        <taxon>Spartinivicinus</taxon>
    </lineage>
</organism>
<dbReference type="InterPro" id="IPR025391">
    <property type="entry name" value="DUF4123"/>
</dbReference>
<dbReference type="EMBL" id="JACCKB010000071">
    <property type="protein sequence ID" value="NYZ69272.1"/>
    <property type="molecule type" value="Genomic_DNA"/>
</dbReference>
<keyword evidence="3" id="KW-1185">Reference proteome</keyword>
<comment type="caution">
    <text evidence="2">The sequence shown here is derived from an EMBL/GenBank/DDBJ whole genome shotgun (WGS) entry which is preliminary data.</text>
</comment>
<sequence>MINTIENNQLISKLPAEQTSVLVDGAVTGSQTIIDTLFDYAEQPEYLKLYQGTEYHSLQEISPVLVKTNQDDPYFFHLTQELVGKIAFIIITSEVDSHRLIHHLQQLISVKASHMGSCYFRYYEPHCLKFLVPTLTPQQVDCLLGPTVSWYWPCLQAGQLHHWESIDHKPLLNLTEQMPSFELSDNQLAAFSQAMRWVFIDDQLASHQQTPLLKALAPDFQYQIVDSFINQFDQKGLCTPVHLMAALKACYSLKPTQLELFFASLAKHHGHSELELVKLVEQTINQLKQAAVAL</sequence>
<evidence type="ECO:0000259" key="1">
    <source>
        <dbReference type="Pfam" id="PF13503"/>
    </source>
</evidence>
<dbReference type="Proteomes" id="UP000569732">
    <property type="component" value="Unassembled WGS sequence"/>
</dbReference>